<comment type="caution">
    <text evidence="13">The sequence shown here is derived from an EMBL/GenBank/DDBJ whole genome shotgun (WGS) entry which is preliminary data.</text>
</comment>
<feature type="transmembrane region" description="Helical" evidence="7">
    <location>
        <begin position="12"/>
        <end position="32"/>
    </location>
</feature>
<dbReference type="InterPro" id="IPR006189">
    <property type="entry name" value="CHASE_dom"/>
</dbReference>
<dbReference type="SMART" id="SM01079">
    <property type="entry name" value="CHASE"/>
    <property type="match status" value="1"/>
</dbReference>
<evidence type="ECO:0000256" key="5">
    <source>
        <dbReference type="ARBA" id="ARBA00022989"/>
    </source>
</evidence>
<accession>A0A558BFE8</accession>
<dbReference type="CDD" id="cd00130">
    <property type="entry name" value="PAS"/>
    <property type="match status" value="2"/>
</dbReference>
<dbReference type="SUPFAM" id="SSF55073">
    <property type="entry name" value="Nucleotide cyclase"/>
    <property type="match status" value="1"/>
</dbReference>
<dbReference type="PROSITE" id="PS50883">
    <property type="entry name" value="EAL"/>
    <property type="match status" value="1"/>
</dbReference>
<dbReference type="InterPro" id="IPR052155">
    <property type="entry name" value="Biofilm_reg_signaling"/>
</dbReference>
<dbReference type="Pfam" id="PF08447">
    <property type="entry name" value="PAS_3"/>
    <property type="match status" value="1"/>
</dbReference>
<feature type="domain" description="GGDEF" evidence="12">
    <location>
        <begin position="645"/>
        <end position="779"/>
    </location>
</feature>
<feature type="domain" description="PAC" evidence="9">
    <location>
        <begin position="433"/>
        <end position="484"/>
    </location>
</feature>
<dbReference type="InterPro" id="IPR001610">
    <property type="entry name" value="PAC"/>
</dbReference>
<keyword evidence="4" id="KW-0808">Transferase</keyword>
<dbReference type="Pfam" id="PF00990">
    <property type="entry name" value="GGDEF"/>
    <property type="match status" value="1"/>
</dbReference>
<dbReference type="SMART" id="SM00091">
    <property type="entry name" value="PAS"/>
    <property type="match status" value="2"/>
</dbReference>
<dbReference type="GO" id="GO:0007165">
    <property type="term" value="P:signal transduction"/>
    <property type="evidence" value="ECO:0007669"/>
    <property type="project" value="UniProtKB-ARBA"/>
</dbReference>
<dbReference type="InterPro" id="IPR000160">
    <property type="entry name" value="GGDEF_dom"/>
</dbReference>
<dbReference type="PANTHER" id="PTHR44757">
    <property type="entry name" value="DIGUANYLATE CYCLASE DGCP"/>
    <property type="match status" value="1"/>
</dbReference>
<keyword evidence="3 7" id="KW-0812">Transmembrane</keyword>
<dbReference type="PANTHER" id="PTHR44757:SF2">
    <property type="entry name" value="BIOFILM ARCHITECTURE MAINTENANCE PROTEIN MBAA"/>
    <property type="match status" value="1"/>
</dbReference>
<dbReference type="InterPro" id="IPR035965">
    <property type="entry name" value="PAS-like_dom_sf"/>
</dbReference>
<dbReference type="Pfam" id="PF00563">
    <property type="entry name" value="EAL"/>
    <property type="match status" value="1"/>
</dbReference>
<dbReference type="InterPro" id="IPR001633">
    <property type="entry name" value="EAL_dom"/>
</dbReference>
<dbReference type="Pfam" id="PF03924">
    <property type="entry name" value="CHASE"/>
    <property type="match status" value="1"/>
</dbReference>
<dbReference type="InterPro" id="IPR000700">
    <property type="entry name" value="PAS-assoc_C"/>
</dbReference>
<dbReference type="InterPro" id="IPR043128">
    <property type="entry name" value="Rev_trsase/Diguanyl_cyclase"/>
</dbReference>
<dbReference type="Pfam" id="PF13682">
    <property type="entry name" value="CZB"/>
    <property type="match status" value="1"/>
</dbReference>
<feature type="domain" description="PAS" evidence="8">
    <location>
        <begin position="488"/>
        <end position="558"/>
    </location>
</feature>
<feature type="domain" description="EAL" evidence="11">
    <location>
        <begin position="788"/>
        <end position="1042"/>
    </location>
</feature>
<sequence length="1163" mass="130682">MPSPRLLSRIPATGWVILVITLAATTLSGLWMRDFLIQRDQQQLEFAASQLTEKINERLKAYALVLRAGAGLFAGTNRVKREDWYSFVDKLGVAESVSGVRGFGFAVIVPPESLREHEQRLKEEGLPDYRIYPSGPRDLYTGIVFLEPMDPQNRLVLGYDMFSEPTRQAAKVQARDSGQAALTGKLILVQETGNQGAPGIIVYVPVYKNDMHIDSVEQRREAIAGWVYGAFRVTELLEGILEDWATPAGVRRAIGVSIYDEQSSPDNLLFSNLPAAIETNKSLQHEIRFNDRTWVLQFAPIDYLAAPYLLTVILVALGVLALGLLVFFLYLSLVRTQHKANTIAERLTKDLRELANQFDTIAGRVPGMVYTYQLFPDGRSCFPYASRAMQDVYGLDPATVKHDGEPVLRTLHPDDAERVRDSIMESATNLTVWQDEYRVIHPDGSVHWVLGNALPHKAEDGSVIWYGSLTRITERKEAELRLRQALTEASRFRDALDRMDTLVFMKDMDLRYTYANSATLTRFGLSRNELLGTHGEPVFDNMSIERIRALDERVLRGAKVTEEVEINIRGERAVLLQIKTPIYEDGGSEHIVGLMGISTDITKAKQQAQEIERLAHYDALTGLPNRTLLADRLNQAMAMVDRRQSSLAVVYLDLDGFKAVNDSHGHSAGDQVLITVASRMRHELREEDTLSRLGGDEFVAVLMDMSADSDFETHLERLLKAVSRPILLKDKAVTVGASLGVTFYPQPDISGGDQLIRQADQAMYQAKLSGKSRFHLFDTEQDRSLRSQHETIERMHQALKNNELCLYYQPKVNMRTSEVIGAEALLRWQHPERGLLAPGAFLGLVENTPLMLDIGRWVMDSALAKMNEWLEQGVRVPLSINISAIELRDPNFPEHLAAALKSWPDLDPAMLELEVLETAALGDLGQIARVLDSCRQLGVSIAIDDFGTGYSSLTYFKRLPAKVVKIDQSFVMGILRDPADLAILDGIVRLADALDRQLIAEGVETFEHAEMLLRIGCDLAQGYGVARPMPADDFLPWRAQWRAPANWRNLRTVSRRALPSLYAGVDHRAWVERFRSYLEGNDKSVELDHNHCGFAGWLDKQSAELPGLKGIRKLHQEIHEIAVEIDKLHRANQRDQIPTLMNALDVLSDQLSHEMETLMEHIV</sequence>
<dbReference type="SUPFAM" id="SSF55785">
    <property type="entry name" value="PYP-like sensor domain (PAS domain)"/>
    <property type="match status" value="2"/>
</dbReference>
<organism evidence="13 14">
    <name type="scientific">Marinobacter vinifirmus</name>
    <dbReference type="NCBI Taxonomy" id="355591"/>
    <lineage>
        <taxon>Bacteria</taxon>
        <taxon>Pseudomonadati</taxon>
        <taxon>Pseudomonadota</taxon>
        <taxon>Gammaproteobacteria</taxon>
        <taxon>Pseudomonadales</taxon>
        <taxon>Marinobacteraceae</taxon>
        <taxon>Marinobacter</taxon>
    </lineage>
</organism>
<dbReference type="PROSITE" id="PS50112">
    <property type="entry name" value="PAS"/>
    <property type="match status" value="1"/>
</dbReference>
<dbReference type="SUPFAM" id="SSF141868">
    <property type="entry name" value="EAL domain-like"/>
    <property type="match status" value="1"/>
</dbReference>
<dbReference type="Pfam" id="PF08448">
    <property type="entry name" value="PAS_4"/>
    <property type="match status" value="1"/>
</dbReference>
<feature type="domain" description="CHASE" evidence="10">
    <location>
        <begin position="143"/>
        <end position="297"/>
    </location>
</feature>
<dbReference type="InterPro" id="IPR000014">
    <property type="entry name" value="PAS"/>
</dbReference>
<dbReference type="CDD" id="cd01949">
    <property type="entry name" value="GGDEF"/>
    <property type="match status" value="1"/>
</dbReference>
<dbReference type="GO" id="GO:0016301">
    <property type="term" value="F:kinase activity"/>
    <property type="evidence" value="ECO:0007669"/>
    <property type="project" value="UniProtKB-KW"/>
</dbReference>
<evidence type="ECO:0000256" key="3">
    <source>
        <dbReference type="ARBA" id="ARBA00022692"/>
    </source>
</evidence>
<dbReference type="NCBIfam" id="TIGR00254">
    <property type="entry name" value="GGDEF"/>
    <property type="match status" value="1"/>
</dbReference>
<dbReference type="Gene3D" id="3.30.450.350">
    <property type="entry name" value="CHASE domain"/>
    <property type="match status" value="1"/>
</dbReference>
<dbReference type="CDD" id="cd01948">
    <property type="entry name" value="EAL"/>
    <property type="match status" value="1"/>
</dbReference>
<evidence type="ECO:0000313" key="14">
    <source>
        <dbReference type="Proteomes" id="UP000319142"/>
    </source>
</evidence>
<dbReference type="RefSeq" id="WP_273132336.1">
    <property type="nucleotide sequence ID" value="NZ_VMRX01000007.1"/>
</dbReference>
<dbReference type="InterPro" id="IPR025991">
    <property type="entry name" value="Chemoreceptor_zinc-bind_dom"/>
</dbReference>
<feature type="transmembrane region" description="Helical" evidence="7">
    <location>
        <begin position="308"/>
        <end position="331"/>
    </location>
</feature>
<evidence type="ECO:0000259" key="9">
    <source>
        <dbReference type="PROSITE" id="PS50113"/>
    </source>
</evidence>
<dbReference type="EMBL" id="VMRX01000007">
    <property type="protein sequence ID" value="TVT35237.1"/>
    <property type="molecule type" value="Genomic_DNA"/>
</dbReference>
<evidence type="ECO:0000259" key="12">
    <source>
        <dbReference type="PROSITE" id="PS50887"/>
    </source>
</evidence>
<dbReference type="SMART" id="SM00052">
    <property type="entry name" value="EAL"/>
    <property type="match status" value="1"/>
</dbReference>
<gene>
    <name evidence="13" type="ORF">FHK81_03695</name>
</gene>
<protein>
    <submittedName>
        <fullName evidence="13">EAL domain-containing protein</fullName>
    </submittedName>
</protein>
<comment type="subcellular location">
    <subcellularLocation>
        <location evidence="2">Membrane</location>
    </subcellularLocation>
</comment>
<keyword evidence="5 7" id="KW-1133">Transmembrane helix</keyword>
<dbReference type="GO" id="GO:0016020">
    <property type="term" value="C:membrane"/>
    <property type="evidence" value="ECO:0007669"/>
    <property type="project" value="UniProtKB-SubCell"/>
</dbReference>
<dbReference type="InterPro" id="IPR035919">
    <property type="entry name" value="EAL_sf"/>
</dbReference>
<proteinExistence type="predicted"/>
<dbReference type="Gene3D" id="1.20.120.30">
    <property type="entry name" value="Aspartate receptor, ligand-binding domain"/>
    <property type="match status" value="1"/>
</dbReference>
<evidence type="ECO:0000256" key="4">
    <source>
        <dbReference type="ARBA" id="ARBA00022777"/>
    </source>
</evidence>
<dbReference type="InterPro" id="IPR029787">
    <property type="entry name" value="Nucleotide_cyclase"/>
</dbReference>
<evidence type="ECO:0000259" key="11">
    <source>
        <dbReference type="PROSITE" id="PS50883"/>
    </source>
</evidence>
<dbReference type="FunFam" id="3.30.70.270:FF:000001">
    <property type="entry name" value="Diguanylate cyclase domain protein"/>
    <property type="match status" value="1"/>
</dbReference>
<dbReference type="Proteomes" id="UP000319142">
    <property type="component" value="Unassembled WGS sequence"/>
</dbReference>
<evidence type="ECO:0000256" key="6">
    <source>
        <dbReference type="ARBA" id="ARBA00023136"/>
    </source>
</evidence>
<dbReference type="PROSITE" id="PS50839">
    <property type="entry name" value="CHASE"/>
    <property type="match status" value="1"/>
</dbReference>
<dbReference type="SMART" id="SM00267">
    <property type="entry name" value="GGDEF"/>
    <property type="match status" value="1"/>
</dbReference>
<dbReference type="Gene3D" id="3.30.70.270">
    <property type="match status" value="1"/>
</dbReference>
<keyword evidence="4" id="KW-0418">Kinase</keyword>
<evidence type="ECO:0000313" key="13">
    <source>
        <dbReference type="EMBL" id="TVT35237.1"/>
    </source>
</evidence>
<evidence type="ECO:0000256" key="7">
    <source>
        <dbReference type="SAM" id="Phobius"/>
    </source>
</evidence>
<name>A0A558BFE8_9GAMM</name>
<dbReference type="Gene3D" id="3.30.450.20">
    <property type="entry name" value="PAS domain"/>
    <property type="match status" value="2"/>
</dbReference>
<evidence type="ECO:0000256" key="2">
    <source>
        <dbReference type="ARBA" id="ARBA00004370"/>
    </source>
</evidence>
<dbReference type="InterPro" id="IPR042240">
    <property type="entry name" value="CHASE_sf"/>
</dbReference>
<dbReference type="AlphaFoldDB" id="A0A558BFE8"/>
<dbReference type="InterPro" id="IPR013655">
    <property type="entry name" value="PAS_fold_3"/>
</dbReference>
<evidence type="ECO:0000256" key="1">
    <source>
        <dbReference type="ARBA" id="ARBA00001946"/>
    </source>
</evidence>
<reference evidence="13 14" key="1">
    <citation type="submission" date="2019-07" db="EMBL/GenBank/DDBJ databases">
        <title>The pathways for chlorine oxyanion respiration interact through the shared metabolite chlorate.</title>
        <authorList>
            <person name="Barnum T.P."/>
            <person name="Cheng Y."/>
            <person name="Hill K.A."/>
            <person name="Lucas L.N."/>
            <person name="Carlson H.K."/>
            <person name="Coates J.D."/>
        </authorList>
    </citation>
    <scope>NUCLEOTIDE SEQUENCE [LARGE SCALE GENOMIC DNA]</scope>
    <source>
        <strain evidence="13">UCB</strain>
    </source>
</reference>
<dbReference type="PROSITE" id="PS50113">
    <property type="entry name" value="PAC"/>
    <property type="match status" value="2"/>
</dbReference>
<dbReference type="NCBIfam" id="TIGR00229">
    <property type="entry name" value="sensory_box"/>
    <property type="match status" value="2"/>
</dbReference>
<evidence type="ECO:0000259" key="8">
    <source>
        <dbReference type="PROSITE" id="PS50112"/>
    </source>
</evidence>
<dbReference type="PROSITE" id="PS50887">
    <property type="entry name" value="GGDEF"/>
    <property type="match status" value="1"/>
</dbReference>
<dbReference type="SMART" id="SM00086">
    <property type="entry name" value="PAC"/>
    <property type="match status" value="2"/>
</dbReference>
<keyword evidence="6 7" id="KW-0472">Membrane</keyword>
<dbReference type="Gene3D" id="3.20.20.450">
    <property type="entry name" value="EAL domain"/>
    <property type="match status" value="1"/>
</dbReference>
<evidence type="ECO:0000259" key="10">
    <source>
        <dbReference type="PROSITE" id="PS50839"/>
    </source>
</evidence>
<dbReference type="InterPro" id="IPR013656">
    <property type="entry name" value="PAS_4"/>
</dbReference>
<feature type="domain" description="PAC" evidence="9">
    <location>
        <begin position="560"/>
        <end position="613"/>
    </location>
</feature>
<comment type="cofactor">
    <cofactor evidence="1">
        <name>Mg(2+)</name>
        <dbReference type="ChEBI" id="CHEBI:18420"/>
    </cofactor>
</comment>